<dbReference type="HOGENOM" id="CLU_171786_0_0_6"/>
<dbReference type="KEGG" id="tti:THITH_09015"/>
<keyword evidence="1" id="KW-0812">Transmembrane</keyword>
<dbReference type="InterPro" id="IPR025557">
    <property type="entry name" value="DUF4282"/>
</dbReference>
<feature type="transmembrane region" description="Helical" evidence="1">
    <location>
        <begin position="20"/>
        <end position="44"/>
    </location>
</feature>
<dbReference type="AlphaFoldDB" id="W0DNP9"/>
<keyword evidence="3" id="KW-1185">Reference proteome</keyword>
<keyword evidence="1" id="KW-1133">Transmembrane helix</keyword>
<reference evidence="2 3" key="1">
    <citation type="submission" date="2013-12" db="EMBL/GenBank/DDBJ databases">
        <authorList>
            <consortium name="DOE Joint Genome Institute"/>
            <person name="Muyzer G."/>
            <person name="Huntemann M."/>
            <person name="Han J."/>
            <person name="Chen A."/>
            <person name="Kyrpides N."/>
            <person name="Mavromatis K."/>
            <person name="Markowitz V."/>
            <person name="Palaniappan K."/>
            <person name="Ivanova N."/>
            <person name="Schaumberg A."/>
            <person name="Pati A."/>
            <person name="Liolios K."/>
            <person name="Nordberg H.P."/>
            <person name="Cantor M.N."/>
            <person name="Hua S.X."/>
            <person name="Woyke T."/>
        </authorList>
    </citation>
    <scope>NUCLEOTIDE SEQUENCE [LARGE SCALE GENOMIC DNA]</scope>
    <source>
        <strain evidence="2 3">ARh 1</strain>
    </source>
</reference>
<keyword evidence="1" id="KW-0472">Membrane</keyword>
<protein>
    <recommendedName>
        <fullName evidence="4">DUF4282 domain-containing protein</fullName>
    </recommendedName>
</protein>
<gene>
    <name evidence="2" type="ORF">THITH_09015</name>
</gene>
<evidence type="ECO:0008006" key="4">
    <source>
        <dbReference type="Google" id="ProtNLM"/>
    </source>
</evidence>
<proteinExistence type="predicted"/>
<accession>W0DNP9</accession>
<dbReference type="STRING" id="713585.THITH_09015"/>
<feature type="transmembrane region" description="Helical" evidence="1">
    <location>
        <begin position="65"/>
        <end position="87"/>
    </location>
</feature>
<sequence>MTDTAAVLWIRDFLFFREFVTPGVLFAAYYTGALLIPVVVFDLARRFRRRVQARLTAEGVLPGRLRTPVAWTAGYAVVAFLLAELAWRMMFEFMLAYFQMHAAITGLGG</sequence>
<dbReference type="EMBL" id="CP007029">
    <property type="protein sequence ID" value="AHF00087.1"/>
    <property type="molecule type" value="Genomic_DNA"/>
</dbReference>
<dbReference type="Proteomes" id="UP000005289">
    <property type="component" value="Chromosome"/>
</dbReference>
<name>W0DNP9_9GAMM</name>
<evidence type="ECO:0000256" key="1">
    <source>
        <dbReference type="SAM" id="Phobius"/>
    </source>
</evidence>
<dbReference type="RefSeq" id="WP_006747450.1">
    <property type="nucleotide sequence ID" value="NZ_CP007029.1"/>
</dbReference>
<dbReference type="OrthoDB" id="9204699at2"/>
<evidence type="ECO:0000313" key="3">
    <source>
        <dbReference type="Proteomes" id="UP000005289"/>
    </source>
</evidence>
<organism evidence="2 3">
    <name type="scientific">Thioalkalivibrio paradoxus ARh 1</name>
    <dbReference type="NCBI Taxonomy" id="713585"/>
    <lineage>
        <taxon>Bacteria</taxon>
        <taxon>Pseudomonadati</taxon>
        <taxon>Pseudomonadota</taxon>
        <taxon>Gammaproteobacteria</taxon>
        <taxon>Chromatiales</taxon>
        <taxon>Ectothiorhodospiraceae</taxon>
        <taxon>Thioalkalivibrio</taxon>
    </lineage>
</organism>
<dbReference type="Pfam" id="PF14110">
    <property type="entry name" value="DUF4282"/>
    <property type="match status" value="1"/>
</dbReference>
<evidence type="ECO:0000313" key="2">
    <source>
        <dbReference type="EMBL" id="AHF00087.1"/>
    </source>
</evidence>